<evidence type="ECO:0000256" key="6">
    <source>
        <dbReference type="ARBA" id="ARBA00022801"/>
    </source>
</evidence>
<evidence type="ECO:0000256" key="2">
    <source>
        <dbReference type="ARBA" id="ARBA00004776"/>
    </source>
</evidence>
<gene>
    <name evidence="12" type="ORF">SAMN02982931_00144</name>
</gene>
<keyword evidence="4" id="KW-0479">Metal-binding</keyword>
<comment type="cofactor">
    <cofactor evidence="1">
        <name>Zn(2+)</name>
        <dbReference type="ChEBI" id="CHEBI:29105"/>
    </cofactor>
</comment>
<comment type="pathway">
    <text evidence="2">Cell wall biogenesis; cell wall polysaccharide biosynthesis.</text>
</comment>
<keyword evidence="9" id="KW-0961">Cell wall biogenesis/degradation</keyword>
<evidence type="ECO:0000256" key="5">
    <source>
        <dbReference type="ARBA" id="ARBA00022729"/>
    </source>
</evidence>
<dbReference type="Proteomes" id="UP000199071">
    <property type="component" value="Unassembled WGS sequence"/>
</dbReference>
<dbReference type="Pfam" id="PF05951">
    <property type="entry name" value="Peptidase_M15_2"/>
    <property type="match status" value="1"/>
</dbReference>
<accession>A0A1G6A3X6</accession>
<dbReference type="GO" id="GO:0046872">
    <property type="term" value="F:metal ion binding"/>
    <property type="evidence" value="ECO:0007669"/>
    <property type="project" value="UniProtKB-KW"/>
</dbReference>
<dbReference type="RefSeq" id="WP_090874303.1">
    <property type="nucleotide sequence ID" value="NZ_FMXQ01000001.1"/>
</dbReference>
<proteinExistence type="inferred from homology"/>
<evidence type="ECO:0000256" key="10">
    <source>
        <dbReference type="ARBA" id="ARBA00093448"/>
    </source>
</evidence>
<dbReference type="InterPro" id="IPR010275">
    <property type="entry name" value="MepK"/>
</dbReference>
<evidence type="ECO:0000256" key="7">
    <source>
        <dbReference type="ARBA" id="ARBA00022833"/>
    </source>
</evidence>
<dbReference type="PANTHER" id="PTHR37425">
    <property type="match status" value="1"/>
</dbReference>
<keyword evidence="8" id="KW-0482">Metalloprotease</keyword>
<evidence type="ECO:0000256" key="1">
    <source>
        <dbReference type="ARBA" id="ARBA00001947"/>
    </source>
</evidence>
<dbReference type="GO" id="GO:0008237">
    <property type="term" value="F:metallopeptidase activity"/>
    <property type="evidence" value="ECO:0007669"/>
    <property type="project" value="UniProtKB-KW"/>
</dbReference>
<sequence length="549" mass="58456">MVIDGANVRGAWGQRVSRLLARVCATALIGFAVSAHGASAEDRSLSLYNAHTKERATIVFKRDGAYDKAGLAKMNRFLRDWRRNESTRMDPQLFDILWEVYRKTGATRPITVICGYRAPETNAALRRRSSGVAQNSQHVQGNAMDFYIPGVDLAKLRAVGLQMQAGGVGFYPSSGSPFVHMDTGSVRHWPRMSRSQLVKVFPNGNTLHVPTDGKPLPGYAQALAAYKVRKARGIAVASTSGVGSAAVDVVVAAEDVPLPRIAPDRIDDDVTVVAVAEDITPADEAASLLAYPPQGARTATATPFADRFAAVEPVDPVAQVIAFETAHDGSEVAPPDLIAALLERQQPERPVSQSAASLPIAPTAVVATVNVGVDLSRPLRADAITTAVLRGNDDRIDQPVPPVLAYAAADSEPDEAPDEIITSAVPLPQSSPIRLFGATDEPAAPAPEVNVTVVYGRLMPAELTLTKLDTQSLRLWIATPSTREKRYALLTMPDFSRAPSLLGKPGAAFAATFELTPNAGGLRTDRFAPGTDQAPSVVDLFGEKVLAAR</sequence>
<keyword evidence="13" id="KW-1185">Reference proteome</keyword>
<organism evidence="12 13">
    <name type="scientific">Bauldia litoralis</name>
    <dbReference type="NCBI Taxonomy" id="665467"/>
    <lineage>
        <taxon>Bacteria</taxon>
        <taxon>Pseudomonadati</taxon>
        <taxon>Pseudomonadota</taxon>
        <taxon>Alphaproteobacteria</taxon>
        <taxon>Hyphomicrobiales</taxon>
        <taxon>Kaistiaceae</taxon>
        <taxon>Bauldia</taxon>
    </lineage>
</organism>
<evidence type="ECO:0000256" key="3">
    <source>
        <dbReference type="ARBA" id="ARBA00022670"/>
    </source>
</evidence>
<keyword evidence="5" id="KW-0732">Signal</keyword>
<keyword evidence="3" id="KW-0645">Protease</keyword>
<keyword evidence="7" id="KW-0862">Zinc</keyword>
<dbReference type="STRING" id="665467.SAMN02982931_00144"/>
<name>A0A1G6A3X6_9HYPH</name>
<evidence type="ECO:0000256" key="11">
    <source>
        <dbReference type="ARBA" id="ARBA00093666"/>
    </source>
</evidence>
<reference evidence="12 13" key="1">
    <citation type="submission" date="2016-10" db="EMBL/GenBank/DDBJ databases">
        <authorList>
            <person name="de Groot N.N."/>
        </authorList>
    </citation>
    <scope>NUCLEOTIDE SEQUENCE [LARGE SCALE GENOMIC DNA]</scope>
    <source>
        <strain evidence="12 13">ATCC 35022</strain>
    </source>
</reference>
<evidence type="ECO:0000256" key="8">
    <source>
        <dbReference type="ARBA" id="ARBA00023049"/>
    </source>
</evidence>
<dbReference type="CDD" id="cd14844">
    <property type="entry name" value="Zn-DD-carboxypeptidase_like"/>
    <property type="match status" value="1"/>
</dbReference>
<dbReference type="AlphaFoldDB" id="A0A1G6A3X6"/>
<evidence type="ECO:0000313" key="12">
    <source>
        <dbReference type="EMBL" id="SDB03134.1"/>
    </source>
</evidence>
<dbReference type="GO" id="GO:0006508">
    <property type="term" value="P:proteolysis"/>
    <property type="evidence" value="ECO:0007669"/>
    <property type="project" value="UniProtKB-KW"/>
</dbReference>
<comment type="similarity">
    <text evidence="10">Belongs to the peptidase M15 family.</text>
</comment>
<keyword evidence="6" id="KW-0378">Hydrolase</keyword>
<evidence type="ECO:0000256" key="9">
    <source>
        <dbReference type="ARBA" id="ARBA00023316"/>
    </source>
</evidence>
<dbReference type="SUPFAM" id="SSF55166">
    <property type="entry name" value="Hedgehog/DD-peptidase"/>
    <property type="match status" value="1"/>
</dbReference>
<dbReference type="GO" id="GO:0071555">
    <property type="term" value="P:cell wall organization"/>
    <property type="evidence" value="ECO:0007669"/>
    <property type="project" value="UniProtKB-KW"/>
</dbReference>
<dbReference type="Gene3D" id="3.30.1380.10">
    <property type="match status" value="1"/>
</dbReference>
<evidence type="ECO:0000256" key="4">
    <source>
        <dbReference type="ARBA" id="ARBA00022723"/>
    </source>
</evidence>
<protein>
    <recommendedName>
        <fullName evidence="11">Murein endopeptidase K</fullName>
    </recommendedName>
</protein>
<evidence type="ECO:0000313" key="13">
    <source>
        <dbReference type="Proteomes" id="UP000199071"/>
    </source>
</evidence>
<dbReference type="InterPro" id="IPR009045">
    <property type="entry name" value="Zn_M74/Hedgehog-like"/>
</dbReference>
<dbReference type="EMBL" id="FMXQ01000001">
    <property type="protein sequence ID" value="SDB03134.1"/>
    <property type="molecule type" value="Genomic_DNA"/>
</dbReference>
<dbReference type="PANTHER" id="PTHR37425:SF1">
    <property type="entry name" value="OUTER MEMBRANE PROTEIN"/>
    <property type="match status" value="1"/>
</dbReference>